<evidence type="ECO:0000313" key="3">
    <source>
        <dbReference type="Proteomes" id="UP000298642"/>
    </source>
</evidence>
<protein>
    <recommendedName>
        <fullName evidence="1">D-isomer specific 2-hydroxyacid dehydrogenase NAD-binding domain-containing protein</fullName>
    </recommendedName>
</protein>
<sequence>MLFWSTWPRGIVHEEVLIEALSDHQIAGACPDVFEAEPFSQASWLRALLNVILAPYTAGDPGGVKLHEKQDSFFPVASGRHGAEKCPPTC</sequence>
<evidence type="ECO:0000313" key="2">
    <source>
        <dbReference type="EMBL" id="QCI60940.1"/>
    </source>
</evidence>
<name>A0A4D7AY80_9FIRM</name>
<dbReference type="RefSeq" id="WP_083490966.1">
    <property type="nucleotide sequence ID" value="NZ_DAWBIZ010000030.1"/>
</dbReference>
<dbReference type="InterPro" id="IPR006140">
    <property type="entry name" value="D-isomer_DH_NAD-bd"/>
</dbReference>
<dbReference type="InterPro" id="IPR036291">
    <property type="entry name" value="NAD(P)-bd_dom_sf"/>
</dbReference>
<dbReference type="Gene3D" id="3.40.50.720">
    <property type="entry name" value="NAD(P)-binding Rossmann-like Domain"/>
    <property type="match status" value="1"/>
</dbReference>
<gene>
    <name evidence="2" type="ORF">EIO64_03195</name>
</gene>
<keyword evidence="3" id="KW-1185">Reference proteome</keyword>
<proteinExistence type="predicted"/>
<dbReference type="Proteomes" id="UP000298642">
    <property type="component" value="Chromosome"/>
</dbReference>
<reference evidence="3" key="1">
    <citation type="submission" date="2018-12" db="EMBL/GenBank/DDBJ databases">
        <title>Dusodibacter welbiota gen. nov., sp. nov., isolated from human faeces and emended description of the Oscillibacter genus.</title>
        <authorList>
            <person name="Le Roy T."/>
            <person name="Van der Smissen P."/>
            <person name="Delzenne N."/>
            <person name="Muccioli G."/>
            <person name="Collet J.F."/>
            <person name="Cani P.D."/>
        </authorList>
    </citation>
    <scope>NUCLEOTIDE SEQUENCE [LARGE SCALE GENOMIC DNA]</scope>
    <source>
        <strain evidence="3">J115</strain>
    </source>
</reference>
<evidence type="ECO:0000259" key="1">
    <source>
        <dbReference type="Pfam" id="PF02826"/>
    </source>
</evidence>
<dbReference type="GO" id="GO:0051287">
    <property type="term" value="F:NAD binding"/>
    <property type="evidence" value="ECO:0007669"/>
    <property type="project" value="InterPro"/>
</dbReference>
<dbReference type="AlphaFoldDB" id="A0A4D7AY80"/>
<feature type="domain" description="D-isomer specific 2-hydroxyacid dehydrogenase NAD-binding" evidence="1">
    <location>
        <begin position="10"/>
        <end position="58"/>
    </location>
</feature>
<dbReference type="Pfam" id="PF02826">
    <property type="entry name" value="2-Hacid_dh_C"/>
    <property type="match status" value="1"/>
</dbReference>
<accession>A0A4D7AY80</accession>
<dbReference type="KEGG" id="obj:EIO64_03195"/>
<dbReference type="EMBL" id="CP034413">
    <property type="protein sequence ID" value="QCI60940.1"/>
    <property type="molecule type" value="Genomic_DNA"/>
</dbReference>
<dbReference type="SUPFAM" id="SSF51735">
    <property type="entry name" value="NAD(P)-binding Rossmann-fold domains"/>
    <property type="match status" value="1"/>
</dbReference>
<organism evidence="2 3">
    <name type="scientific">Dysosmobacter welbionis</name>
    <dbReference type="NCBI Taxonomy" id="2093857"/>
    <lineage>
        <taxon>Bacteria</taxon>
        <taxon>Bacillati</taxon>
        <taxon>Bacillota</taxon>
        <taxon>Clostridia</taxon>
        <taxon>Eubacteriales</taxon>
        <taxon>Oscillospiraceae</taxon>
        <taxon>Dysosmobacter</taxon>
    </lineage>
</organism>